<dbReference type="Proteomes" id="UP000541352">
    <property type="component" value="Unassembled WGS sequence"/>
</dbReference>
<dbReference type="EMBL" id="JACIBY010000005">
    <property type="protein sequence ID" value="MBB3838777.1"/>
    <property type="molecule type" value="Genomic_DNA"/>
</dbReference>
<gene>
    <name evidence="1" type="ORF">FHS57_002783</name>
</gene>
<dbReference type="InterPro" id="IPR026341">
    <property type="entry name" value="T9SS_type_B"/>
</dbReference>
<reference evidence="1 2" key="1">
    <citation type="submission" date="2020-08" db="EMBL/GenBank/DDBJ databases">
        <title>Genomic Encyclopedia of Type Strains, Phase IV (KMG-IV): sequencing the most valuable type-strain genomes for metagenomic binning, comparative biology and taxonomic classification.</title>
        <authorList>
            <person name="Goeker M."/>
        </authorList>
    </citation>
    <scope>NUCLEOTIDE SEQUENCE [LARGE SCALE GENOMIC DNA]</scope>
    <source>
        <strain evidence="1 2">DSM 17976</strain>
    </source>
</reference>
<dbReference type="Pfam" id="PF13585">
    <property type="entry name" value="CHU_C"/>
    <property type="match status" value="1"/>
</dbReference>
<comment type="caution">
    <text evidence="1">The sequence shown here is derived from an EMBL/GenBank/DDBJ whole genome shotgun (WGS) entry which is preliminary data.</text>
</comment>
<sequence length="588" mass="65093">MRKILWILGFWWGSWLWSYAQVDCGNIGFETGTTQGWTLTNGSIGLAGVQLIYLNEVAGTYDNGHLITKRSDGNDPNVTREALPMVAPGSQYSIRIGNGTANRGSKFDRIKTTFIVSPDNTLFQYKFAVVLNKDQNDTHQSHQKPGFSLLIYDENKTPIGCSYYDVQLTRAGVVAGFKAQSTTVEYRPWTTGAIDLRNYIGRQLTVEVTAHGCTQRGHYGYAYFDAQCLKAEIKSSSICPDASGYLTLVAPDGFASYKWNTGETTTSIRIKPKIGDKYFVKVVAPSSLDESCELQLDYTVKYQKADTTITKTICEGESFTVGTTAYRTSGKYVTKIDRGESCDSTVTLNLTVKPLARHSQKVTICEGQTLTVGTVAYTTAGTYTTTISRPSLCDSIVTTTLVVDKIELSVQPTEVAVAEGDSAQLRATLVSTFANANYTYRWEPERGLSCATCAVTWAYPEMTTKYKLTVTNADKTCQKVAEARVKIIQCGVYTPDVFSPNDDQQNDVFFLQAGDCVKQIKEMTIYSRWGEVIFHQANVPISQPAYGWDGKYLGQLLGVGTFPYRITIEFTDPELNPYTFTGVVMLMK</sequence>
<organism evidence="1 2">
    <name type="scientific">Runella defluvii</name>
    <dbReference type="NCBI Taxonomy" id="370973"/>
    <lineage>
        <taxon>Bacteria</taxon>
        <taxon>Pseudomonadati</taxon>
        <taxon>Bacteroidota</taxon>
        <taxon>Cytophagia</taxon>
        <taxon>Cytophagales</taxon>
        <taxon>Spirosomataceae</taxon>
        <taxon>Runella</taxon>
    </lineage>
</organism>
<evidence type="ECO:0000313" key="2">
    <source>
        <dbReference type="Proteomes" id="UP000541352"/>
    </source>
</evidence>
<dbReference type="RefSeq" id="WP_183974490.1">
    <property type="nucleotide sequence ID" value="NZ_JACIBY010000005.1"/>
</dbReference>
<proteinExistence type="predicted"/>
<name>A0A7W5ZK37_9BACT</name>
<dbReference type="NCBIfam" id="TIGR04131">
    <property type="entry name" value="Bac_Flav_CTERM"/>
    <property type="match status" value="1"/>
</dbReference>
<dbReference type="AlphaFoldDB" id="A0A7W5ZK37"/>
<keyword evidence="2" id="KW-1185">Reference proteome</keyword>
<evidence type="ECO:0000313" key="1">
    <source>
        <dbReference type="EMBL" id="MBB3838777.1"/>
    </source>
</evidence>
<protein>
    <submittedName>
        <fullName evidence="1">Gliding motility-associated-like protein</fullName>
    </submittedName>
</protein>
<accession>A0A7W5ZK37</accession>